<dbReference type="Pfam" id="PF02410">
    <property type="entry name" value="RsfS"/>
    <property type="match status" value="1"/>
</dbReference>
<sequence length="105" mass="11870">MHKNIAEIVINALNQLNGQNIIEIDVTTLTNITDTMIIASGTSNIHIFALANNMVKKLKEKGFIPLSIEGNKNDDWILVDISYVIVHIMLPDIRKKYNLEGIWII</sequence>
<dbReference type="GO" id="GO:0042256">
    <property type="term" value="P:cytosolic ribosome assembly"/>
    <property type="evidence" value="ECO:0007669"/>
    <property type="project" value="UniProtKB-UniRule"/>
</dbReference>
<keyword evidence="2" id="KW-0963">Cytoplasm</keyword>
<dbReference type="STRING" id="1495769.CEM_133"/>
<dbReference type="GO" id="GO:0043023">
    <property type="term" value="F:ribosomal large subunit binding"/>
    <property type="evidence" value="ECO:0007669"/>
    <property type="project" value="TreeGrafter"/>
</dbReference>
<dbReference type="GO" id="GO:0005737">
    <property type="term" value="C:cytoplasm"/>
    <property type="evidence" value="ECO:0007669"/>
    <property type="project" value="UniProtKB-SubCell"/>
</dbReference>
<reference evidence="4" key="1">
    <citation type="submission" date="2014-07" db="EMBL/GenBank/DDBJ databases">
        <authorList>
            <person name="Santos-Garcia D."/>
        </authorList>
    </citation>
    <scope>NUCLEOTIDE SEQUENCE [LARGE SCALE GENOMIC DNA]</scope>
</reference>
<comment type="subunit">
    <text evidence="2">Interacts with ribosomal protein uL14 (rplN).</text>
</comment>
<dbReference type="AlphaFoldDB" id="A0A078KB51"/>
<dbReference type="PANTHER" id="PTHR21043">
    <property type="entry name" value="IOJAP SUPERFAMILY ORTHOLOG"/>
    <property type="match status" value="1"/>
</dbReference>
<comment type="function">
    <text evidence="2">Functions as a ribosomal silencing factor. Interacts with ribosomal protein uL14 (rplN), blocking formation of intersubunit bridge B8. Prevents association of the 30S and 50S ribosomal subunits and the formation of functional ribosomes, thus repressing translation.</text>
</comment>
<accession>A0A078KB51</accession>
<evidence type="ECO:0000313" key="3">
    <source>
        <dbReference type="EMBL" id="CDZ16401.1"/>
    </source>
</evidence>
<organism evidence="3 4">
    <name type="scientific">Candidatus Johnevansia muelleri</name>
    <dbReference type="NCBI Taxonomy" id="1495769"/>
    <lineage>
        <taxon>Bacteria</taxon>
        <taxon>Pseudomonadati</taxon>
        <taxon>Pseudomonadota</taxon>
        <taxon>Gammaproteobacteria</taxon>
        <taxon>Candidatus Johnevansiales</taxon>
        <taxon>Candidatus Johnevansiaceae</taxon>
        <taxon>Candidatus Johnevansia</taxon>
    </lineage>
</organism>
<dbReference type="KEGG" id="eme:CEM_133"/>
<dbReference type="HOGENOM" id="CLU_092688_6_1_6"/>
<keyword evidence="2" id="KW-0678">Repressor</keyword>
<dbReference type="NCBIfam" id="TIGR00090">
    <property type="entry name" value="rsfS_iojap_ybeB"/>
    <property type="match status" value="1"/>
</dbReference>
<dbReference type="GO" id="GO:0017148">
    <property type="term" value="P:negative regulation of translation"/>
    <property type="evidence" value="ECO:0007669"/>
    <property type="project" value="UniProtKB-UniRule"/>
</dbReference>
<dbReference type="HAMAP" id="MF_01477">
    <property type="entry name" value="Iojap_RsfS"/>
    <property type="match status" value="1"/>
</dbReference>
<dbReference type="PANTHER" id="PTHR21043:SF0">
    <property type="entry name" value="MITOCHONDRIAL ASSEMBLY OF RIBOSOMAL LARGE SUBUNIT PROTEIN 1"/>
    <property type="match status" value="1"/>
</dbReference>
<dbReference type="Proteomes" id="UP000032420">
    <property type="component" value="Chromosome I"/>
</dbReference>
<evidence type="ECO:0000256" key="1">
    <source>
        <dbReference type="ARBA" id="ARBA00010574"/>
    </source>
</evidence>
<evidence type="ECO:0000256" key="2">
    <source>
        <dbReference type="HAMAP-Rule" id="MF_01477"/>
    </source>
</evidence>
<gene>
    <name evidence="2" type="primary">rsfS</name>
    <name evidence="3" type="ORF">CEM_133</name>
</gene>
<dbReference type="InterPro" id="IPR004394">
    <property type="entry name" value="Iojap/RsfS/C7orf30"/>
</dbReference>
<comment type="subcellular location">
    <subcellularLocation>
        <location evidence="2">Cytoplasm</location>
    </subcellularLocation>
</comment>
<dbReference type="OrthoDB" id="9793681at2"/>
<dbReference type="EMBL" id="LM655252">
    <property type="protein sequence ID" value="CDZ16401.1"/>
    <property type="molecule type" value="Genomic_DNA"/>
</dbReference>
<keyword evidence="4" id="KW-1185">Reference proteome</keyword>
<dbReference type="Gene3D" id="3.30.460.10">
    <property type="entry name" value="Beta Polymerase, domain 2"/>
    <property type="match status" value="1"/>
</dbReference>
<evidence type="ECO:0000313" key="4">
    <source>
        <dbReference type="Proteomes" id="UP000032420"/>
    </source>
</evidence>
<protein>
    <recommendedName>
        <fullName evidence="2">Ribosomal silencing factor RsfS</fullName>
    </recommendedName>
</protein>
<comment type="similarity">
    <text evidence="1 2">Belongs to the Iojap/RsfS family.</text>
</comment>
<proteinExistence type="inferred from homology"/>
<dbReference type="InterPro" id="IPR043519">
    <property type="entry name" value="NT_sf"/>
</dbReference>
<dbReference type="SUPFAM" id="SSF81301">
    <property type="entry name" value="Nucleotidyltransferase"/>
    <property type="match status" value="1"/>
</dbReference>
<name>A0A078KB51_9GAMM</name>
<keyword evidence="2" id="KW-0810">Translation regulation</keyword>
<dbReference type="GO" id="GO:0090071">
    <property type="term" value="P:negative regulation of ribosome biogenesis"/>
    <property type="evidence" value="ECO:0007669"/>
    <property type="project" value="UniProtKB-UniRule"/>
</dbReference>